<dbReference type="InterPro" id="IPR023696">
    <property type="entry name" value="Ureohydrolase_dom_sf"/>
</dbReference>
<evidence type="ECO:0000256" key="2">
    <source>
        <dbReference type="ARBA" id="ARBA00022801"/>
    </source>
</evidence>
<dbReference type="CDD" id="cd09988">
    <property type="entry name" value="Formimidoylglutamase"/>
    <property type="match status" value="1"/>
</dbReference>
<evidence type="ECO:0000313" key="4">
    <source>
        <dbReference type="EMBL" id="MBB3968987.1"/>
    </source>
</evidence>
<organism evidence="4 5">
    <name type="scientific">Mucilaginibacter phyllosphaerae</name>
    <dbReference type="NCBI Taxonomy" id="1812349"/>
    <lineage>
        <taxon>Bacteria</taxon>
        <taxon>Pseudomonadati</taxon>
        <taxon>Bacteroidota</taxon>
        <taxon>Sphingobacteriia</taxon>
        <taxon>Sphingobacteriales</taxon>
        <taxon>Sphingobacteriaceae</taxon>
        <taxon>Mucilaginibacter</taxon>
    </lineage>
</organism>
<dbReference type="PANTHER" id="PTHR11358">
    <property type="entry name" value="ARGINASE/AGMATINASE"/>
    <property type="match status" value="1"/>
</dbReference>
<comment type="similarity">
    <text evidence="3">Belongs to the arginase family.</text>
</comment>
<proteinExistence type="inferred from homology"/>
<sequence>MHIYLSAHPHIYHQHICTSTHLHIYFFLHICTSAYSHIKNMSLADFFTPIDLKKITPKNGYFTSQLGDKINHHSVDFPDLEEKTDIAIIGVMDDRNAINNPGCGLGPDYIREKLYQLHEGSYTTKIVDLGNIARGETVTDTYYALKTVVEELIKKDIVPLIIGGGQDLTYAQYLGYENLEQKVDLLVVDAMFDLDDDGFHESIETTSAAYLNKVFLHEPNYLFNYSNMGYQTYFASQDSLRVMDKLYFDVHRLGELTQNIAVAEPIIRNANMVSFDMGAIRSSDAAGNANAKPNGFYGEEACQICRYAGFSDKLTSIGFYEFNPAYDTNGQTAMLLSQMVWYFIDGFYNRKRDFPLNPKSQYLIYKTSLKHEEHELVFVKSKKSDRWWMQVPYPTGGSKNERFHLVPCRYEDYKTAVSGEMPDLWWRTYQKLN</sequence>
<gene>
    <name evidence="4" type="ORF">GGR35_001579</name>
</gene>
<name>A0ABR6I7G7_9SPHI</name>
<keyword evidence="2" id="KW-0378">Hydrolase</keyword>
<dbReference type="EMBL" id="JACIEG010000002">
    <property type="protein sequence ID" value="MBB3968987.1"/>
    <property type="molecule type" value="Genomic_DNA"/>
</dbReference>
<dbReference type="SUPFAM" id="SSF52768">
    <property type="entry name" value="Arginase/deacetylase"/>
    <property type="match status" value="1"/>
</dbReference>
<protein>
    <submittedName>
        <fullName evidence="4">Arginase family enzyme</fullName>
    </submittedName>
</protein>
<dbReference type="PANTHER" id="PTHR11358:SF26">
    <property type="entry name" value="GUANIDINO ACID HYDROLASE, MITOCHONDRIAL"/>
    <property type="match status" value="1"/>
</dbReference>
<dbReference type="InterPro" id="IPR006035">
    <property type="entry name" value="Ureohydrolase"/>
</dbReference>
<keyword evidence="1" id="KW-0479">Metal-binding</keyword>
<evidence type="ECO:0000256" key="3">
    <source>
        <dbReference type="PROSITE-ProRule" id="PRU00742"/>
    </source>
</evidence>
<evidence type="ECO:0000313" key="5">
    <source>
        <dbReference type="Proteomes" id="UP000583101"/>
    </source>
</evidence>
<evidence type="ECO:0000256" key="1">
    <source>
        <dbReference type="ARBA" id="ARBA00022723"/>
    </source>
</evidence>
<keyword evidence="5" id="KW-1185">Reference proteome</keyword>
<dbReference type="Proteomes" id="UP000583101">
    <property type="component" value="Unassembled WGS sequence"/>
</dbReference>
<reference evidence="4 5" key="1">
    <citation type="submission" date="2020-08" db="EMBL/GenBank/DDBJ databases">
        <title>Genomic Encyclopedia of Type Strains, Phase IV (KMG-IV): sequencing the most valuable type-strain genomes for metagenomic binning, comparative biology and taxonomic classification.</title>
        <authorList>
            <person name="Goeker M."/>
        </authorList>
    </citation>
    <scope>NUCLEOTIDE SEQUENCE [LARGE SCALE GENOMIC DNA]</scope>
    <source>
        <strain evidence="4 5">DSM 100995</strain>
    </source>
</reference>
<comment type="caution">
    <text evidence="4">The sequence shown here is derived from an EMBL/GenBank/DDBJ whole genome shotgun (WGS) entry which is preliminary data.</text>
</comment>
<dbReference type="Pfam" id="PF00491">
    <property type="entry name" value="Arginase"/>
    <property type="match status" value="1"/>
</dbReference>
<dbReference type="Gene3D" id="3.40.800.10">
    <property type="entry name" value="Ureohydrolase domain"/>
    <property type="match status" value="1"/>
</dbReference>
<accession>A0ABR6I7G7</accession>
<dbReference type="PROSITE" id="PS51409">
    <property type="entry name" value="ARGINASE_2"/>
    <property type="match status" value="1"/>
</dbReference>